<keyword evidence="2" id="KW-1185">Reference proteome</keyword>
<dbReference type="AlphaFoldDB" id="A0A2A6BP62"/>
<dbReference type="SUPFAM" id="SSF53850">
    <property type="entry name" value="Periplasmic binding protein-like II"/>
    <property type="match status" value="1"/>
</dbReference>
<protein>
    <submittedName>
        <fullName evidence="1">Uncharacterized protein</fullName>
    </submittedName>
</protein>
<dbReference type="Proteomes" id="UP000005239">
    <property type="component" value="Unassembled WGS sequence"/>
</dbReference>
<dbReference type="EnsemblMetazoa" id="PPA36739.1">
    <property type="protein sequence ID" value="PPA36739.1"/>
    <property type="gene ID" value="WBGene00275108"/>
</dbReference>
<accession>A0A8R1YTD7</accession>
<accession>A0A2A6BP62</accession>
<organism evidence="1 2">
    <name type="scientific">Pristionchus pacificus</name>
    <name type="common">Parasitic nematode worm</name>
    <dbReference type="NCBI Taxonomy" id="54126"/>
    <lineage>
        <taxon>Eukaryota</taxon>
        <taxon>Metazoa</taxon>
        <taxon>Ecdysozoa</taxon>
        <taxon>Nematoda</taxon>
        <taxon>Chromadorea</taxon>
        <taxon>Rhabditida</taxon>
        <taxon>Rhabditina</taxon>
        <taxon>Diplogasteromorpha</taxon>
        <taxon>Diplogasteroidea</taxon>
        <taxon>Neodiplogasteridae</taxon>
        <taxon>Pristionchus</taxon>
    </lineage>
</organism>
<proteinExistence type="predicted"/>
<reference evidence="2" key="1">
    <citation type="journal article" date="2008" name="Nat. Genet.">
        <title>The Pristionchus pacificus genome provides a unique perspective on nematode lifestyle and parasitism.</title>
        <authorList>
            <person name="Dieterich C."/>
            <person name="Clifton S.W."/>
            <person name="Schuster L.N."/>
            <person name="Chinwalla A."/>
            <person name="Delehaunty K."/>
            <person name="Dinkelacker I."/>
            <person name="Fulton L."/>
            <person name="Fulton R."/>
            <person name="Godfrey J."/>
            <person name="Minx P."/>
            <person name="Mitreva M."/>
            <person name="Roeseler W."/>
            <person name="Tian H."/>
            <person name="Witte H."/>
            <person name="Yang S.P."/>
            <person name="Wilson R.K."/>
            <person name="Sommer R.J."/>
        </authorList>
    </citation>
    <scope>NUCLEOTIDE SEQUENCE [LARGE SCALE GENOMIC DNA]</scope>
    <source>
        <strain evidence="2">PS312</strain>
    </source>
</reference>
<sequence length="454" mass="52929">MWNSTEVSPLLNPRKTVRIGYVGSGFPLFHEPFDGILAGIHKELWETALRGYEIRWEKREVYGSYEPDENGFFDGMLGEMQNGTLDIALQVVDFSYRRARMAALYYTLPIEEAEENFYESKEIFFEPSIVVIPFTAHFTAILIALVLAMKLTEAAVRAVIERFGGREGSFWMSSNSLTLLGALFHRLAIIFVLIIYNAAFVGLATSPGVEPIRFHTPCYVLVMEICNMESRKLEAVMPLLRQGKMTLVVNYEGTIKDTMKHELFGDDPTGDSRRYRIIGDMEEKHKLLCHNPSAIYFGRIYSITHNDPQKIYKPQCAFKVIDSTNLAFLPPSCELIKRRIGRKRLSTFYMSRLTVPRKIRKRFSYVQLRVFDRDMTDTFWWRRLTNRPRFDHEKPQIYWFQPIGLTAFETIFIIFGALLLFSFLVFILEIVYARLFKRTHPGVRNAYKFMNYVF</sequence>
<dbReference type="PANTHER" id="PTHR22714">
    <property type="entry name" value="PROTEIN CBG02446-RELATED"/>
    <property type="match status" value="1"/>
</dbReference>
<evidence type="ECO:0000313" key="1">
    <source>
        <dbReference type="EnsemblMetazoa" id="PPA36739.1"/>
    </source>
</evidence>
<gene>
    <name evidence="1" type="primary">WBGene00275108</name>
</gene>
<name>A0A2A6BP62_PRIPA</name>
<dbReference type="OrthoDB" id="5834211at2759"/>
<dbReference type="Gene3D" id="3.40.190.10">
    <property type="entry name" value="Periplasmic binding protein-like II"/>
    <property type="match status" value="1"/>
</dbReference>
<dbReference type="InterPro" id="IPR040128">
    <property type="entry name" value="T25E4.2-like"/>
</dbReference>
<dbReference type="PANTHER" id="PTHR22714:SF7">
    <property type="entry name" value="SOLUTE-BINDING PROTEIN FAMILY 3_N-TERMINAL DOMAIN-CONTAINING PROTEIN"/>
    <property type="match status" value="1"/>
</dbReference>
<evidence type="ECO:0000313" key="2">
    <source>
        <dbReference type="Proteomes" id="UP000005239"/>
    </source>
</evidence>
<reference evidence="1" key="2">
    <citation type="submission" date="2022-06" db="UniProtKB">
        <authorList>
            <consortium name="EnsemblMetazoa"/>
        </authorList>
    </citation>
    <scope>IDENTIFICATION</scope>
    <source>
        <strain evidence="1">PS312</strain>
    </source>
</reference>